<feature type="compositionally biased region" description="Basic and acidic residues" evidence="18">
    <location>
        <begin position="840"/>
        <end position="864"/>
    </location>
</feature>
<evidence type="ECO:0000259" key="20">
    <source>
        <dbReference type="PROSITE" id="PS50038"/>
    </source>
</evidence>
<evidence type="ECO:0000313" key="23">
    <source>
        <dbReference type="Proteomes" id="UP000002358"/>
    </source>
</evidence>
<comment type="subcellular location">
    <subcellularLocation>
        <location evidence="2">Cell membrane</location>
        <topology evidence="2">Multi-pass membrane protein</topology>
    </subcellularLocation>
    <subcellularLocation>
        <location evidence="1">Cell projection</location>
        <location evidence="1">Cilium</location>
    </subcellularLocation>
</comment>
<feature type="compositionally biased region" description="Basic and acidic residues" evidence="18">
    <location>
        <begin position="938"/>
        <end position="950"/>
    </location>
</feature>
<dbReference type="PRINTS" id="PR00489">
    <property type="entry name" value="FRIZZLED"/>
</dbReference>
<feature type="transmembrane region" description="Helical" evidence="19">
    <location>
        <begin position="447"/>
        <end position="475"/>
    </location>
</feature>
<dbReference type="Gene3D" id="1.20.1070.10">
    <property type="entry name" value="Rhodopsin 7-helix transmembrane proteins"/>
    <property type="match status" value="1"/>
</dbReference>
<dbReference type="CDD" id="cd07451">
    <property type="entry name" value="CRD_SMO"/>
    <property type="match status" value="1"/>
</dbReference>
<evidence type="ECO:0000256" key="11">
    <source>
        <dbReference type="ARBA" id="ARBA00023157"/>
    </source>
</evidence>
<dbReference type="SMART" id="SM01330">
    <property type="entry name" value="Frizzled"/>
    <property type="match status" value="1"/>
</dbReference>
<evidence type="ECO:0000256" key="19">
    <source>
        <dbReference type="SAM" id="Phobius"/>
    </source>
</evidence>
<dbReference type="EnsemblMetazoa" id="XM_031923624">
    <property type="protein sequence ID" value="XP_031779484"/>
    <property type="gene ID" value="LOC100118295"/>
</dbReference>
<comment type="similarity">
    <text evidence="3">Belongs to the G-protein coupled receptor Fz/Smo family.</text>
</comment>
<proteinExistence type="inferred from homology"/>
<dbReference type="AlphaFoldDB" id="A0A7M7Q0B6"/>
<evidence type="ECO:0000256" key="8">
    <source>
        <dbReference type="ARBA" id="ARBA00022989"/>
    </source>
</evidence>
<reference evidence="22" key="1">
    <citation type="submission" date="2021-01" db="UniProtKB">
        <authorList>
            <consortium name="EnsemblMetazoa"/>
        </authorList>
    </citation>
    <scope>IDENTIFICATION</scope>
</reference>
<keyword evidence="7" id="KW-0732">Signal</keyword>
<keyword evidence="14" id="KW-0807">Transducer</keyword>
<keyword evidence="10 19" id="KW-0472">Membrane</keyword>
<dbReference type="PANTHER" id="PTHR11309">
    <property type="entry name" value="FRIZZLED"/>
    <property type="match status" value="1"/>
</dbReference>
<dbReference type="InterPro" id="IPR041771">
    <property type="entry name" value="SMO_CRD"/>
</dbReference>
<evidence type="ECO:0000256" key="13">
    <source>
        <dbReference type="ARBA" id="ARBA00023180"/>
    </source>
</evidence>
<dbReference type="InterPro" id="IPR035683">
    <property type="entry name" value="SMO_7TM"/>
</dbReference>
<dbReference type="GO" id="GO:0009888">
    <property type="term" value="P:tissue development"/>
    <property type="evidence" value="ECO:0007669"/>
    <property type="project" value="UniProtKB-ARBA"/>
</dbReference>
<dbReference type="GO" id="GO:0004930">
    <property type="term" value="F:G protein-coupled receptor activity"/>
    <property type="evidence" value="ECO:0007669"/>
    <property type="project" value="UniProtKB-KW"/>
</dbReference>
<keyword evidence="9" id="KW-0297">G-protein coupled receptor</keyword>
<dbReference type="InterPro" id="IPR017981">
    <property type="entry name" value="GPCR_2-like_7TM"/>
</dbReference>
<dbReference type="InterPro" id="IPR015526">
    <property type="entry name" value="Frizzled/SFRP"/>
</dbReference>
<evidence type="ECO:0000256" key="5">
    <source>
        <dbReference type="ARBA" id="ARBA00022475"/>
    </source>
</evidence>
<evidence type="ECO:0000256" key="12">
    <source>
        <dbReference type="ARBA" id="ARBA00023170"/>
    </source>
</evidence>
<feature type="compositionally biased region" description="Polar residues" evidence="18">
    <location>
        <begin position="975"/>
        <end position="988"/>
    </location>
</feature>
<dbReference type="OrthoDB" id="10064659at2759"/>
<evidence type="ECO:0000256" key="6">
    <source>
        <dbReference type="ARBA" id="ARBA00022692"/>
    </source>
</evidence>
<dbReference type="GO" id="GO:0007224">
    <property type="term" value="P:smoothened signaling pathway"/>
    <property type="evidence" value="ECO:0007669"/>
    <property type="project" value="TreeGrafter"/>
</dbReference>
<dbReference type="CDD" id="cd15030">
    <property type="entry name" value="7tmF_SMO_homolog"/>
    <property type="match status" value="1"/>
</dbReference>
<dbReference type="CTD" id="6608"/>
<dbReference type="RefSeq" id="XP_031779484.1">
    <property type="nucleotide sequence ID" value="XM_031923624.1"/>
</dbReference>
<evidence type="ECO:0000256" key="15">
    <source>
        <dbReference type="ARBA" id="ARBA00023273"/>
    </source>
</evidence>
<evidence type="ECO:0000313" key="22">
    <source>
        <dbReference type="EnsemblMetazoa" id="XP_031779484"/>
    </source>
</evidence>
<feature type="domain" description="G-protein coupled receptors family 2 profile 2" evidence="21">
    <location>
        <begin position="281"/>
        <end position="553"/>
    </location>
</feature>
<feature type="compositionally biased region" description="Basic residues" evidence="18">
    <location>
        <begin position="1023"/>
        <end position="1034"/>
    </location>
</feature>
<evidence type="ECO:0000256" key="9">
    <source>
        <dbReference type="ARBA" id="ARBA00023040"/>
    </source>
</evidence>
<dbReference type="GO" id="GO:0005886">
    <property type="term" value="C:plasma membrane"/>
    <property type="evidence" value="ECO:0007669"/>
    <property type="project" value="UniProtKB-SubCell"/>
</dbReference>
<dbReference type="PROSITE" id="PS50261">
    <property type="entry name" value="G_PROTEIN_RECEP_F2_4"/>
    <property type="match status" value="1"/>
</dbReference>
<evidence type="ECO:0000256" key="17">
    <source>
        <dbReference type="PROSITE-ProRule" id="PRU00090"/>
    </source>
</evidence>
<feature type="transmembrane region" description="Helical" evidence="19">
    <location>
        <begin position="363"/>
        <end position="385"/>
    </location>
</feature>
<dbReference type="SUPFAM" id="SSF63501">
    <property type="entry name" value="Frizzled cysteine-rich domain"/>
    <property type="match status" value="1"/>
</dbReference>
<dbReference type="GO" id="GO:0005929">
    <property type="term" value="C:cilium"/>
    <property type="evidence" value="ECO:0007669"/>
    <property type="project" value="UniProtKB-SubCell"/>
</dbReference>
<feature type="region of interest" description="Disordered" evidence="18">
    <location>
        <begin position="935"/>
        <end position="989"/>
    </location>
</feature>
<dbReference type="InParanoid" id="A0A7M7Q0B6"/>
<dbReference type="GO" id="GO:0007417">
    <property type="term" value="P:central nervous system development"/>
    <property type="evidence" value="ECO:0007669"/>
    <property type="project" value="TreeGrafter"/>
</dbReference>
<evidence type="ECO:0000256" key="16">
    <source>
        <dbReference type="ARBA" id="ARBA00035037"/>
    </source>
</evidence>
<dbReference type="PROSITE" id="PS50038">
    <property type="entry name" value="FZ"/>
    <property type="match status" value="1"/>
</dbReference>
<feature type="compositionally biased region" description="Acidic residues" evidence="18">
    <location>
        <begin position="866"/>
        <end position="881"/>
    </location>
</feature>
<evidence type="ECO:0000256" key="18">
    <source>
        <dbReference type="SAM" id="MobiDB-lite"/>
    </source>
</evidence>
<organism evidence="22 23">
    <name type="scientific">Nasonia vitripennis</name>
    <name type="common">Parasitic wasp</name>
    <dbReference type="NCBI Taxonomy" id="7425"/>
    <lineage>
        <taxon>Eukaryota</taxon>
        <taxon>Metazoa</taxon>
        <taxon>Ecdysozoa</taxon>
        <taxon>Arthropoda</taxon>
        <taxon>Hexapoda</taxon>
        <taxon>Insecta</taxon>
        <taxon>Pterygota</taxon>
        <taxon>Neoptera</taxon>
        <taxon>Endopterygota</taxon>
        <taxon>Hymenoptera</taxon>
        <taxon>Apocrita</taxon>
        <taxon>Proctotrupomorpha</taxon>
        <taxon>Chalcidoidea</taxon>
        <taxon>Pteromalidae</taxon>
        <taxon>Pteromalinae</taxon>
        <taxon>Nasonia</taxon>
    </lineage>
</organism>
<feature type="region of interest" description="Disordered" evidence="18">
    <location>
        <begin position="1005"/>
        <end position="1034"/>
    </location>
</feature>
<feature type="region of interest" description="Disordered" evidence="18">
    <location>
        <begin position="723"/>
        <end position="775"/>
    </location>
</feature>
<keyword evidence="11" id="KW-1015">Disulfide bond</keyword>
<feature type="transmembrane region" description="Helical" evidence="19">
    <location>
        <begin position="316"/>
        <end position="336"/>
    </location>
</feature>
<dbReference type="Proteomes" id="UP000002358">
    <property type="component" value="Chromosome 2"/>
</dbReference>
<evidence type="ECO:0000256" key="14">
    <source>
        <dbReference type="ARBA" id="ARBA00023224"/>
    </source>
</evidence>
<name>A0A7M7Q0B6_NASVI</name>
<evidence type="ECO:0000256" key="2">
    <source>
        <dbReference type="ARBA" id="ARBA00004651"/>
    </source>
</evidence>
<keyword evidence="15" id="KW-0966">Cell projection</keyword>
<feature type="compositionally biased region" description="Basic and acidic residues" evidence="18">
    <location>
        <begin position="882"/>
        <end position="894"/>
    </location>
</feature>
<dbReference type="Gene3D" id="1.10.2000.10">
    <property type="entry name" value="Frizzled cysteine-rich domain"/>
    <property type="match status" value="1"/>
</dbReference>
<dbReference type="Pfam" id="PF01534">
    <property type="entry name" value="Frizzled"/>
    <property type="match status" value="1"/>
</dbReference>
<evidence type="ECO:0000256" key="7">
    <source>
        <dbReference type="ARBA" id="ARBA00022729"/>
    </source>
</evidence>
<keyword evidence="8 19" id="KW-1133">Transmembrane helix</keyword>
<evidence type="ECO:0000256" key="4">
    <source>
        <dbReference type="ARBA" id="ARBA00022473"/>
    </source>
</evidence>
<evidence type="ECO:0000256" key="10">
    <source>
        <dbReference type="ARBA" id="ARBA00023136"/>
    </source>
</evidence>
<protein>
    <recommendedName>
        <fullName evidence="16">Protein smoothened</fullName>
    </recommendedName>
</protein>
<feature type="region of interest" description="Disordered" evidence="18">
    <location>
        <begin position="827"/>
        <end position="921"/>
    </location>
</feature>
<feature type="transmembrane region" description="Helical" evidence="19">
    <location>
        <begin position="283"/>
        <end position="304"/>
    </location>
</feature>
<dbReference type="InterPro" id="IPR036790">
    <property type="entry name" value="Frizzled_dom_sf"/>
</dbReference>
<feature type="compositionally biased region" description="Basic and acidic residues" evidence="18">
    <location>
        <begin position="736"/>
        <end position="757"/>
    </location>
</feature>
<evidence type="ECO:0000259" key="21">
    <source>
        <dbReference type="PROSITE" id="PS50261"/>
    </source>
</evidence>
<feature type="transmembrane region" description="Helical" evidence="19">
    <location>
        <begin position="51"/>
        <end position="70"/>
    </location>
</feature>
<dbReference type="GO" id="GO:0071679">
    <property type="term" value="P:commissural neuron axon guidance"/>
    <property type="evidence" value="ECO:0007669"/>
    <property type="project" value="TreeGrafter"/>
</dbReference>
<feature type="domain" description="FZ" evidence="20">
    <location>
        <begin position="114"/>
        <end position="246"/>
    </location>
</feature>
<dbReference type="Pfam" id="PF01392">
    <property type="entry name" value="Fz"/>
    <property type="match status" value="1"/>
</dbReference>
<keyword evidence="5" id="KW-1003">Cell membrane</keyword>
<dbReference type="PANTHER" id="PTHR11309:SF35">
    <property type="entry name" value="PROTEIN SMOOTHENED"/>
    <property type="match status" value="1"/>
</dbReference>
<dbReference type="InterPro" id="IPR020067">
    <property type="entry name" value="Frizzled_dom"/>
</dbReference>
<dbReference type="GO" id="GO:0005113">
    <property type="term" value="F:patched binding"/>
    <property type="evidence" value="ECO:0007669"/>
    <property type="project" value="TreeGrafter"/>
</dbReference>
<dbReference type="InterPro" id="IPR000539">
    <property type="entry name" value="Frizzled/Smoothened_7TM"/>
</dbReference>
<feature type="compositionally biased region" description="Low complexity" evidence="18">
    <location>
        <begin position="900"/>
        <end position="909"/>
    </location>
</feature>
<dbReference type="SMART" id="SM00063">
    <property type="entry name" value="FRI"/>
    <property type="match status" value="1"/>
</dbReference>
<dbReference type="GO" id="GO:0007389">
    <property type="term" value="P:pattern specification process"/>
    <property type="evidence" value="ECO:0007669"/>
    <property type="project" value="TreeGrafter"/>
</dbReference>
<keyword evidence="6 19" id="KW-0812">Transmembrane</keyword>
<keyword evidence="12" id="KW-0675">Receptor</keyword>
<accession>A0A7M7Q0B6</accession>
<sequence length="1034" mass="116879">MLECAFACRRSVAIIREAFFDRGVDWETRKRRQRGCLSVLFVGSDFLKSKITVIGMILLLVCLAILVPSARLELDHSHTGGVNDDNKTWSDLGPRHRIKDPNFLMDPMDYQHCKKPAKCVKMINTTCLGATLPYDTTSLDLMPKYTTQEMIMEKLHILRGLEHIPKCWAVVQPFLCSLFLPKCVNDTVDLPSQEMCKVVSGPCKILLNHTIWPNFIKCDNEELFSRSCKSEIRELKFNTSSSCLYPLVPTDNALAIFEGIDGCGTVCSDPLYKPEEEKQIHSFVFWAAGLCGAFTLFAVVTFLIDWRSANKYPALAVFYINCCFFVNCIGWLAQFLPGSREVINCRKDGTLRMSEPSGDFSCLIVFILVYYSLMAAMVWFVILTYTWLMSIQALGKIQGRIDKKSAYFHLLAWFLPLMLTATIMALGEIDGNHTTGICFVGYNNHTVRAWFVLAPVLTSLLIGGYFLSRGLILLIRLKISSQEFLQEQASSKIRETIVRMGLFSLFTLVAVLVTFYCHAYDFEHSSEWKQSFRDYIICSITSKYAEISDCKKEPRPSAGKLQFHLLSVFFSGILMSHWVWTGSTADTWMRFLRRTCNRETEEPVKLKKHKVIAQAFAKRKMFNDAGRLSISFRNTHEDPVGLNFDLNSVASQDFSSTWAAALPKLVTRRGALVGASVSSNRRNSTDSQYSFSLRRVSVESRRNSCDSQFALSISEMKAELKTSRVNKNGKRRKKIPERTRKRSDSTKRGRRDLEKSRSGRMISTFRRGSTTSQESQLGIQQLLSALPLVPASGMSTVPLQVPNMRRRAGVDEGQLALKHVERLLPFSFSGQSDSDENLSSEEKQNDVRDKDIDLEGGCEEKNNQDSENEDSQPEEETEDTEETKMLESEEICERRKSKISNKSSRSCNRNGDRRTSAECQTKYLVEDETLQQLLQKSNDAKAKNEAESRNRKSLKGGVDSSLSRSPDVSKLNGLDGQSNAREIATQTIPLDVLEMEVLKQSIDEIINSRSCSSKGTQISSPLKKSKKQPKQGDK</sequence>
<dbReference type="GO" id="GO:0030425">
    <property type="term" value="C:dendrite"/>
    <property type="evidence" value="ECO:0007669"/>
    <property type="project" value="TreeGrafter"/>
</dbReference>
<evidence type="ECO:0000256" key="1">
    <source>
        <dbReference type="ARBA" id="ARBA00004138"/>
    </source>
</evidence>
<feature type="transmembrane region" description="Helical" evidence="19">
    <location>
        <begin position="496"/>
        <end position="516"/>
    </location>
</feature>
<dbReference type="GeneID" id="100118295"/>
<comment type="caution">
    <text evidence="17">Lacks conserved residue(s) required for the propagation of feature annotation.</text>
</comment>
<dbReference type="FunCoup" id="A0A7M7Q0B6">
    <property type="interactions" value="468"/>
</dbReference>
<feature type="transmembrane region" description="Helical" evidence="19">
    <location>
        <begin position="406"/>
        <end position="427"/>
    </location>
</feature>
<keyword evidence="13" id="KW-0325">Glycoprotein</keyword>
<keyword evidence="4" id="KW-0217">Developmental protein</keyword>
<dbReference type="SMR" id="A0A7M7Q0B6"/>
<keyword evidence="23" id="KW-1185">Reference proteome</keyword>
<feature type="compositionally biased region" description="Polar residues" evidence="18">
    <location>
        <begin position="1007"/>
        <end position="1018"/>
    </location>
</feature>
<evidence type="ECO:0000256" key="3">
    <source>
        <dbReference type="ARBA" id="ARBA00008077"/>
    </source>
</evidence>
<feature type="compositionally biased region" description="Polar residues" evidence="18">
    <location>
        <begin position="766"/>
        <end position="775"/>
    </location>
</feature>